<gene>
    <name evidence="1" type="ORF">CEXT_773301</name>
</gene>
<dbReference type="EMBL" id="BPLR01002595">
    <property type="protein sequence ID" value="GIX75521.1"/>
    <property type="molecule type" value="Genomic_DNA"/>
</dbReference>
<evidence type="ECO:0000313" key="2">
    <source>
        <dbReference type="Proteomes" id="UP001054945"/>
    </source>
</evidence>
<keyword evidence="2" id="KW-1185">Reference proteome</keyword>
<sequence>MKLNRFVLIRFQHAQSLKGCTCYRTAVYSKTRAGLFLVLPRQVHLHWTPLKTQARSSSGKLFFPTSKKNVHKLQGRCVPHFGQSEDRIRFKVVGGQNQTWIPNTSKQRKRAACFARDVFQYKPSACLMSPHDHPAIQIHSHATGY</sequence>
<accession>A0AAV4MVY8</accession>
<protein>
    <submittedName>
        <fullName evidence="1">Uncharacterized protein</fullName>
    </submittedName>
</protein>
<reference evidence="1 2" key="1">
    <citation type="submission" date="2021-06" db="EMBL/GenBank/DDBJ databases">
        <title>Caerostris extrusa draft genome.</title>
        <authorList>
            <person name="Kono N."/>
            <person name="Arakawa K."/>
        </authorList>
    </citation>
    <scope>NUCLEOTIDE SEQUENCE [LARGE SCALE GENOMIC DNA]</scope>
</reference>
<dbReference type="AlphaFoldDB" id="A0AAV4MVY8"/>
<evidence type="ECO:0000313" key="1">
    <source>
        <dbReference type="EMBL" id="GIX75521.1"/>
    </source>
</evidence>
<comment type="caution">
    <text evidence="1">The sequence shown here is derived from an EMBL/GenBank/DDBJ whole genome shotgun (WGS) entry which is preliminary data.</text>
</comment>
<organism evidence="1 2">
    <name type="scientific">Caerostris extrusa</name>
    <name type="common">Bark spider</name>
    <name type="synonym">Caerostris bankana</name>
    <dbReference type="NCBI Taxonomy" id="172846"/>
    <lineage>
        <taxon>Eukaryota</taxon>
        <taxon>Metazoa</taxon>
        <taxon>Ecdysozoa</taxon>
        <taxon>Arthropoda</taxon>
        <taxon>Chelicerata</taxon>
        <taxon>Arachnida</taxon>
        <taxon>Araneae</taxon>
        <taxon>Araneomorphae</taxon>
        <taxon>Entelegynae</taxon>
        <taxon>Araneoidea</taxon>
        <taxon>Araneidae</taxon>
        <taxon>Caerostris</taxon>
    </lineage>
</organism>
<proteinExistence type="predicted"/>
<name>A0AAV4MVY8_CAEEX</name>
<dbReference type="Proteomes" id="UP001054945">
    <property type="component" value="Unassembled WGS sequence"/>
</dbReference>